<reference evidence="1" key="1">
    <citation type="submission" date="2020-10" db="EMBL/GenBank/DDBJ databases">
        <authorList>
            <person name="Gilroy R."/>
        </authorList>
    </citation>
    <scope>NUCLEOTIDE SEQUENCE</scope>
    <source>
        <strain evidence="1">2830</strain>
    </source>
</reference>
<accession>A0A9D1HKB4</accession>
<dbReference type="EMBL" id="DVMH01000026">
    <property type="protein sequence ID" value="HIU10597.1"/>
    <property type="molecule type" value="Genomic_DNA"/>
</dbReference>
<proteinExistence type="predicted"/>
<dbReference type="Gene3D" id="3.40.640.10">
    <property type="entry name" value="Type I PLP-dependent aspartate aminotransferase-like (Major domain)"/>
    <property type="match status" value="1"/>
</dbReference>
<keyword evidence="1" id="KW-0032">Aminotransferase</keyword>
<sequence>MNVEELQTIQAELQQQYENYKKLGLALNMSRGKPSKAQLDLSLPMLDIKEITAEDGTDARNYGVLDGLPEAKRFMAEFMSVPEENVIVFGNSSLNIMYDTVMRAYVFGVLPEQTPWKDQGKLKFLCPVPGYDRHFGVTEAFGFELINVPMTSNGPDMDIVEKLVKDDPQIKGIWCVPKYSNPEGYVYSDETVRRMAIMPTAADDFRVFWDNAYCVHYLDMNDQAEILNFLAECAKAGHPERPYIFGSTSKITFPGAGLAAFAAGPETIKYVKKLMASQTIGHDKLNQLRHVKFFGNRAGLMRHMAKHAEILRPKFQMVAETLERELGGLGCADWTVPKGGYFMSFNTLPGLAKKVVTMCKEAGVELTGAGATYPYGKDPEDKNIRLAPSMPPVEDLKIAAELFCLCVKLASVEKLLAEKHA</sequence>
<dbReference type="InterPro" id="IPR015422">
    <property type="entry name" value="PyrdxlP-dep_Trfase_small"/>
</dbReference>
<evidence type="ECO:0000313" key="1">
    <source>
        <dbReference type="EMBL" id="HIU10597.1"/>
    </source>
</evidence>
<name>A0A9D1HKB4_9FIRM</name>
<comment type="caution">
    <text evidence="1">The sequence shown here is derived from an EMBL/GenBank/DDBJ whole genome shotgun (WGS) entry which is preliminary data.</text>
</comment>
<dbReference type="SUPFAM" id="SSF53383">
    <property type="entry name" value="PLP-dependent transferases"/>
    <property type="match status" value="1"/>
</dbReference>
<keyword evidence="1" id="KW-0808">Transferase</keyword>
<dbReference type="PANTHER" id="PTHR43799:SF1">
    <property type="entry name" value="ASPARTATE AMINOTRANSFERASE"/>
    <property type="match status" value="1"/>
</dbReference>
<protein>
    <submittedName>
        <fullName evidence="1">Aminotransferase class I/II-fold pyridoxal phosphate-dependent enzyme</fullName>
    </submittedName>
</protein>
<dbReference type="Proteomes" id="UP000824124">
    <property type="component" value="Unassembled WGS sequence"/>
</dbReference>
<evidence type="ECO:0000313" key="2">
    <source>
        <dbReference type="Proteomes" id="UP000824124"/>
    </source>
</evidence>
<dbReference type="Pfam" id="PF12897">
    <property type="entry name" value="Asp_aminotransf"/>
    <property type="match status" value="1"/>
</dbReference>
<dbReference type="InterPro" id="IPR015421">
    <property type="entry name" value="PyrdxlP-dep_Trfase_major"/>
</dbReference>
<dbReference type="Gene3D" id="3.90.1150.10">
    <property type="entry name" value="Aspartate Aminotransferase, domain 1"/>
    <property type="match status" value="1"/>
</dbReference>
<dbReference type="AlphaFoldDB" id="A0A9D1HKB4"/>
<reference evidence="1" key="2">
    <citation type="journal article" date="2021" name="PeerJ">
        <title>Extensive microbial diversity within the chicken gut microbiome revealed by metagenomics and culture.</title>
        <authorList>
            <person name="Gilroy R."/>
            <person name="Ravi A."/>
            <person name="Getino M."/>
            <person name="Pursley I."/>
            <person name="Horton D.L."/>
            <person name="Alikhan N.F."/>
            <person name="Baker D."/>
            <person name="Gharbi K."/>
            <person name="Hall N."/>
            <person name="Watson M."/>
            <person name="Adriaenssens E.M."/>
            <person name="Foster-Nyarko E."/>
            <person name="Jarju S."/>
            <person name="Secka A."/>
            <person name="Antonio M."/>
            <person name="Oren A."/>
            <person name="Chaudhuri R.R."/>
            <person name="La Ragione R."/>
            <person name="Hildebrand F."/>
            <person name="Pallen M.J."/>
        </authorList>
    </citation>
    <scope>NUCLEOTIDE SEQUENCE</scope>
    <source>
        <strain evidence="1">2830</strain>
    </source>
</reference>
<dbReference type="PANTHER" id="PTHR43799">
    <property type="entry name" value="AMINOTRANSFERASE, PUTATIVE-RELATED"/>
    <property type="match status" value="1"/>
</dbReference>
<gene>
    <name evidence="1" type="ORF">IAB00_05075</name>
</gene>
<dbReference type="GO" id="GO:0004069">
    <property type="term" value="F:L-aspartate:2-oxoglutarate aminotransferase activity"/>
    <property type="evidence" value="ECO:0007669"/>
    <property type="project" value="InterPro"/>
</dbReference>
<dbReference type="InterPro" id="IPR015424">
    <property type="entry name" value="PyrdxlP-dep_Trfase"/>
</dbReference>
<organism evidence="1 2">
    <name type="scientific">Candidatus Avidehalobacter gallistercoris</name>
    <dbReference type="NCBI Taxonomy" id="2840694"/>
    <lineage>
        <taxon>Bacteria</taxon>
        <taxon>Bacillati</taxon>
        <taxon>Bacillota</taxon>
        <taxon>Clostridia</taxon>
        <taxon>Eubacteriales</taxon>
        <taxon>Peptococcaceae</taxon>
        <taxon>Peptococcaceae incertae sedis</taxon>
        <taxon>Candidatus Avidehalobacter</taxon>
    </lineage>
</organism>
<dbReference type="InterPro" id="IPR024551">
    <property type="entry name" value="AspAT_Ic"/>
</dbReference>